<keyword evidence="2" id="KW-1185">Reference proteome</keyword>
<protein>
    <submittedName>
        <fullName evidence="1">Uncharacterized protein</fullName>
    </submittedName>
</protein>
<accession>A0A2P7S2B0</accession>
<dbReference type="Proteomes" id="UP000240653">
    <property type="component" value="Unassembled WGS sequence"/>
</dbReference>
<sequence length="63" mass="6726">MVEYGRTGITQHGTCRLCTAVPQPAGADPDVRGKDAHHCSWVNEAAIIDAIVLASCILSFTQE</sequence>
<evidence type="ECO:0000313" key="1">
    <source>
        <dbReference type="EMBL" id="PSJ56610.1"/>
    </source>
</evidence>
<evidence type="ECO:0000313" key="2">
    <source>
        <dbReference type="Proteomes" id="UP000240653"/>
    </source>
</evidence>
<gene>
    <name evidence="1" type="ORF">C7I85_23895</name>
</gene>
<proteinExistence type="predicted"/>
<organism evidence="1 2">
    <name type="scientific">Pseudaminobacter soli</name>
    <name type="common">ex Li et al. 2025</name>
    <dbReference type="NCBI Taxonomy" id="1295366"/>
    <lineage>
        <taxon>Bacteria</taxon>
        <taxon>Pseudomonadati</taxon>
        <taxon>Pseudomonadota</taxon>
        <taxon>Alphaproteobacteria</taxon>
        <taxon>Hyphomicrobiales</taxon>
        <taxon>Phyllobacteriaceae</taxon>
        <taxon>Pseudaminobacter</taxon>
    </lineage>
</organism>
<dbReference type="AlphaFoldDB" id="A0A2P7S2B0"/>
<name>A0A2P7S2B0_9HYPH</name>
<dbReference type="EMBL" id="PXYL01000017">
    <property type="protein sequence ID" value="PSJ56610.1"/>
    <property type="molecule type" value="Genomic_DNA"/>
</dbReference>
<reference evidence="1 2" key="1">
    <citation type="submission" date="2018-03" db="EMBL/GenBank/DDBJ databases">
        <title>The draft genome of Mesorhizobium soli JCM 19897.</title>
        <authorList>
            <person name="Li L."/>
            <person name="Liu L."/>
            <person name="Liang L."/>
            <person name="Wang T."/>
            <person name="Zhang X."/>
        </authorList>
    </citation>
    <scope>NUCLEOTIDE SEQUENCE [LARGE SCALE GENOMIC DNA]</scope>
    <source>
        <strain evidence="1 2">JCM 19897</strain>
    </source>
</reference>
<comment type="caution">
    <text evidence="1">The sequence shown here is derived from an EMBL/GenBank/DDBJ whole genome shotgun (WGS) entry which is preliminary data.</text>
</comment>